<feature type="chain" id="PRO_5001979444" description="chitinase" evidence="18">
    <location>
        <begin position="17"/>
        <end position="330"/>
    </location>
</feature>
<protein>
    <recommendedName>
        <fullName evidence="4">chitinase</fullName>
        <ecNumber evidence="4">3.2.1.14</ecNumber>
    </recommendedName>
</protein>
<dbReference type="OrthoDB" id="6020543at2759"/>
<dbReference type="EMBL" id="CDHN01000003">
    <property type="protein sequence ID" value="CEJ90173.1"/>
    <property type="molecule type" value="Genomic_DNA"/>
</dbReference>
<dbReference type="InterPro" id="IPR001223">
    <property type="entry name" value="Glyco_hydro18_cat"/>
</dbReference>
<dbReference type="Gene3D" id="3.20.20.80">
    <property type="entry name" value="Glycosidases"/>
    <property type="match status" value="1"/>
</dbReference>
<dbReference type="PROSITE" id="PS01095">
    <property type="entry name" value="GH18_1"/>
    <property type="match status" value="1"/>
</dbReference>
<dbReference type="InterPro" id="IPR017853">
    <property type="entry name" value="GH"/>
</dbReference>
<comment type="subcellular location">
    <subcellularLocation>
        <location evidence="2">Cell membrane</location>
        <topology evidence="2">Lipid-anchor</topology>
        <topology evidence="2">GPI-anchor</topology>
    </subcellularLocation>
    <subcellularLocation>
        <location evidence="3">Secreted</location>
    </subcellularLocation>
</comment>
<evidence type="ECO:0000259" key="19">
    <source>
        <dbReference type="PROSITE" id="PS51910"/>
    </source>
</evidence>
<evidence type="ECO:0000256" key="4">
    <source>
        <dbReference type="ARBA" id="ARBA00012729"/>
    </source>
</evidence>
<dbReference type="PROSITE" id="PS51910">
    <property type="entry name" value="GH18_2"/>
    <property type="match status" value="1"/>
</dbReference>
<dbReference type="Proteomes" id="UP000039046">
    <property type="component" value="Unassembled WGS sequence"/>
</dbReference>
<evidence type="ECO:0000256" key="16">
    <source>
        <dbReference type="RuleBase" id="RU000489"/>
    </source>
</evidence>
<dbReference type="GO" id="GO:0005886">
    <property type="term" value="C:plasma membrane"/>
    <property type="evidence" value="ECO:0007669"/>
    <property type="project" value="UniProtKB-SubCell"/>
</dbReference>
<keyword evidence="5" id="KW-1003">Cell membrane</keyword>
<evidence type="ECO:0000313" key="20">
    <source>
        <dbReference type="EMBL" id="CEJ90173.1"/>
    </source>
</evidence>
<evidence type="ECO:0000256" key="9">
    <source>
        <dbReference type="ARBA" id="ARBA00023024"/>
    </source>
</evidence>
<evidence type="ECO:0000256" key="13">
    <source>
        <dbReference type="ARBA" id="ARBA00023288"/>
    </source>
</evidence>
<keyword evidence="18" id="KW-0732">Signal</keyword>
<evidence type="ECO:0000256" key="3">
    <source>
        <dbReference type="ARBA" id="ARBA00004613"/>
    </source>
</evidence>
<keyword evidence="10" id="KW-0843">Virulence</keyword>
<dbReference type="GO" id="GO:0000272">
    <property type="term" value="P:polysaccharide catabolic process"/>
    <property type="evidence" value="ECO:0007669"/>
    <property type="project" value="UniProtKB-KW"/>
</dbReference>
<keyword evidence="8 16" id="KW-0378">Hydrolase</keyword>
<keyword evidence="14 16" id="KW-0326">Glycosidase</keyword>
<evidence type="ECO:0000256" key="10">
    <source>
        <dbReference type="ARBA" id="ARBA00023026"/>
    </source>
</evidence>
<evidence type="ECO:0000256" key="1">
    <source>
        <dbReference type="ARBA" id="ARBA00000822"/>
    </source>
</evidence>
<evidence type="ECO:0000256" key="7">
    <source>
        <dbReference type="ARBA" id="ARBA00022622"/>
    </source>
</evidence>
<dbReference type="EC" id="3.2.1.14" evidence="4"/>
<evidence type="ECO:0000256" key="18">
    <source>
        <dbReference type="SAM" id="SignalP"/>
    </source>
</evidence>
<dbReference type="GO" id="GO:0005576">
    <property type="term" value="C:extracellular region"/>
    <property type="evidence" value="ECO:0007669"/>
    <property type="project" value="UniProtKB-SubCell"/>
</dbReference>
<keyword evidence="9" id="KW-0146">Chitin degradation</keyword>
<keyword evidence="15" id="KW-0624">Polysaccharide degradation</keyword>
<evidence type="ECO:0000256" key="5">
    <source>
        <dbReference type="ARBA" id="ARBA00022475"/>
    </source>
</evidence>
<evidence type="ECO:0000313" key="21">
    <source>
        <dbReference type="Proteomes" id="UP000039046"/>
    </source>
</evidence>
<sequence length="330" mass="36302">MPSILPFLMTIGGAAAATAGGQLNGYWGQNGYIYDGLSDYCDTGVRYVSLSFISRAPEYDEATGYPVWLLSGCATMKQDISYCQKRGVKVLMSIGGVWNNDADYRVSTEQNGRDFSDFLWGAFGPYNTSWTGPRPLDFNGTHNAVDGFDFDIEIKIDDKPYIAMVDRFRELAPSMFISAAPQCPLAPQYFYMQELIQKAKLDALFVQFYNNEGCDAVIGNSKWDDEFNFNAWGDVLAASDKSKDAKVFIGLQAVEGSSGYITAKEMQNLVCQYQDKSYFGGVSLWDMTLATGNKVNGKSYVESAVDVLRDGCKDSQQSTISATTSTVPAP</sequence>
<organism evidence="20 21">
    <name type="scientific">[Torrubiella] hemipterigena</name>
    <dbReference type="NCBI Taxonomy" id="1531966"/>
    <lineage>
        <taxon>Eukaryota</taxon>
        <taxon>Fungi</taxon>
        <taxon>Dikarya</taxon>
        <taxon>Ascomycota</taxon>
        <taxon>Pezizomycotina</taxon>
        <taxon>Sordariomycetes</taxon>
        <taxon>Hypocreomycetidae</taxon>
        <taxon>Hypocreales</taxon>
        <taxon>Clavicipitaceae</taxon>
        <taxon>Clavicipitaceae incertae sedis</taxon>
        <taxon>'Torrubiella' clade</taxon>
    </lineage>
</organism>
<comment type="catalytic activity">
    <reaction evidence="1">
        <text>Random endo-hydrolysis of N-acetyl-beta-D-glucosaminide (1-&gt;4)-beta-linkages in chitin and chitodextrins.</text>
        <dbReference type="EC" id="3.2.1.14"/>
    </reaction>
</comment>
<keyword evidence="13" id="KW-0449">Lipoprotein</keyword>
<keyword evidence="21" id="KW-1185">Reference proteome</keyword>
<evidence type="ECO:0000256" key="6">
    <source>
        <dbReference type="ARBA" id="ARBA00022525"/>
    </source>
</evidence>
<keyword evidence="7" id="KW-0336">GPI-anchor</keyword>
<dbReference type="GO" id="GO:0006032">
    <property type="term" value="P:chitin catabolic process"/>
    <property type="evidence" value="ECO:0007669"/>
    <property type="project" value="UniProtKB-KW"/>
</dbReference>
<dbReference type="InterPro" id="IPR001579">
    <property type="entry name" value="Glyco_hydro_18_chit_AS"/>
</dbReference>
<dbReference type="PANTHER" id="PTHR45708:SF47">
    <property type="entry name" value="ENDOCHITINASE A"/>
    <property type="match status" value="1"/>
</dbReference>
<dbReference type="STRING" id="1531966.A0A0A1TIE0"/>
<evidence type="ECO:0000256" key="2">
    <source>
        <dbReference type="ARBA" id="ARBA00004609"/>
    </source>
</evidence>
<evidence type="ECO:0000256" key="8">
    <source>
        <dbReference type="ARBA" id="ARBA00022801"/>
    </source>
</evidence>
<dbReference type="SUPFAM" id="SSF51445">
    <property type="entry name" value="(Trans)glycosidases"/>
    <property type="match status" value="1"/>
</dbReference>
<gene>
    <name evidence="20" type="ORF">VHEMI05973</name>
</gene>
<evidence type="ECO:0000256" key="12">
    <source>
        <dbReference type="ARBA" id="ARBA00023277"/>
    </source>
</evidence>
<proteinExistence type="inferred from homology"/>
<evidence type="ECO:0000256" key="11">
    <source>
        <dbReference type="ARBA" id="ARBA00023136"/>
    </source>
</evidence>
<evidence type="ECO:0000256" key="15">
    <source>
        <dbReference type="ARBA" id="ARBA00023326"/>
    </source>
</evidence>
<dbReference type="HOGENOM" id="CLU_007818_6_1_1"/>
<dbReference type="GO" id="GO:0008843">
    <property type="term" value="F:endochitinase activity"/>
    <property type="evidence" value="ECO:0007669"/>
    <property type="project" value="UniProtKB-EC"/>
</dbReference>
<dbReference type="GO" id="GO:0098552">
    <property type="term" value="C:side of membrane"/>
    <property type="evidence" value="ECO:0007669"/>
    <property type="project" value="UniProtKB-KW"/>
</dbReference>
<keyword evidence="12" id="KW-0119">Carbohydrate metabolism</keyword>
<comment type="similarity">
    <text evidence="17">Belongs to the glycosyl hydrolase 18 family.</text>
</comment>
<evidence type="ECO:0000256" key="14">
    <source>
        <dbReference type="ARBA" id="ARBA00023295"/>
    </source>
</evidence>
<feature type="domain" description="GH18" evidence="19">
    <location>
        <begin position="21"/>
        <end position="311"/>
    </location>
</feature>
<dbReference type="PANTHER" id="PTHR45708">
    <property type="entry name" value="ENDOCHITINASE"/>
    <property type="match status" value="1"/>
</dbReference>
<reference evidence="20 21" key="1">
    <citation type="journal article" date="2015" name="Genome Announc.">
        <title>Draft Genome Sequence and Gene Annotation of the Entomopathogenic Fungus Verticillium hemipterigenum.</title>
        <authorList>
            <person name="Horn F."/>
            <person name="Habel A."/>
            <person name="Scharf D.H."/>
            <person name="Dworschak J."/>
            <person name="Brakhage A.A."/>
            <person name="Guthke R."/>
            <person name="Hertweck C."/>
            <person name="Linde J."/>
        </authorList>
    </citation>
    <scope>NUCLEOTIDE SEQUENCE [LARGE SCALE GENOMIC DNA]</scope>
</reference>
<keyword evidence="6" id="KW-0964">Secreted</keyword>
<dbReference type="Pfam" id="PF00704">
    <property type="entry name" value="Glyco_hydro_18"/>
    <property type="match status" value="1"/>
</dbReference>
<evidence type="ECO:0000256" key="17">
    <source>
        <dbReference type="RuleBase" id="RU004453"/>
    </source>
</evidence>
<accession>A0A0A1TIE0</accession>
<dbReference type="AlphaFoldDB" id="A0A0A1TIE0"/>
<dbReference type="InterPro" id="IPR050542">
    <property type="entry name" value="Glycosyl_Hydrlase18_Chitinase"/>
</dbReference>
<name>A0A0A1TIE0_9HYPO</name>
<keyword evidence="11" id="KW-0472">Membrane</keyword>
<keyword evidence="7" id="KW-0325">Glycoprotein</keyword>
<feature type="signal peptide" evidence="18">
    <location>
        <begin position="1"/>
        <end position="16"/>
    </location>
</feature>